<name>T0YV67_9ZZZZ</name>
<evidence type="ECO:0000256" key="1">
    <source>
        <dbReference type="ARBA" id="ARBA00006484"/>
    </source>
</evidence>
<feature type="region of interest" description="Disordered" evidence="4">
    <location>
        <begin position="82"/>
        <end position="111"/>
    </location>
</feature>
<feature type="compositionally biased region" description="Basic and acidic residues" evidence="4">
    <location>
        <begin position="83"/>
        <end position="101"/>
    </location>
</feature>
<dbReference type="SUPFAM" id="SSF51735">
    <property type="entry name" value="NAD(P)-binding Rossmann-fold domains"/>
    <property type="match status" value="1"/>
</dbReference>
<accession>T0YV67</accession>
<dbReference type="CDD" id="cd05233">
    <property type="entry name" value="SDR_c"/>
    <property type="match status" value="1"/>
</dbReference>
<dbReference type="EMBL" id="AUZZ01008637">
    <property type="protein sequence ID" value="EQD36923.1"/>
    <property type="molecule type" value="Genomic_DNA"/>
</dbReference>
<proteinExistence type="inferred from homology"/>
<dbReference type="Gene3D" id="3.40.50.720">
    <property type="entry name" value="NAD(P)-binding Rossmann-like Domain"/>
    <property type="match status" value="1"/>
</dbReference>
<dbReference type="PANTHER" id="PTHR43391">
    <property type="entry name" value="RETINOL DEHYDROGENASE-RELATED"/>
    <property type="match status" value="1"/>
</dbReference>
<dbReference type="GO" id="GO:0016491">
    <property type="term" value="F:oxidoreductase activity"/>
    <property type="evidence" value="ECO:0007669"/>
    <property type="project" value="UniProtKB-KW"/>
</dbReference>
<dbReference type="InterPro" id="IPR002347">
    <property type="entry name" value="SDR_fam"/>
</dbReference>
<sequence>IGLAIAEAFAQEGARLVLAARSEDALRTAAQACQGHGSDAIWATADVRRREDVERLFETAMGHFGRVDILVNNAAVVGADGASRGRDARAVGGDARGRSDGRLPLLEGGPP</sequence>
<protein>
    <submittedName>
        <fullName evidence="5">Short chain dehydrogenase/reductase family oxidoreductase</fullName>
    </submittedName>
</protein>
<gene>
    <name evidence="5" type="ORF">B2A_11969</name>
</gene>
<dbReference type="InterPro" id="IPR036291">
    <property type="entry name" value="NAD(P)-bd_dom_sf"/>
</dbReference>
<keyword evidence="3" id="KW-0560">Oxidoreductase</keyword>
<dbReference type="PANTHER" id="PTHR43391:SF14">
    <property type="entry name" value="DEHYDROGENASE_REDUCTASE SDR FAMILY PROTEIN 7-LIKE"/>
    <property type="match status" value="1"/>
</dbReference>
<dbReference type="Pfam" id="PF00106">
    <property type="entry name" value="adh_short"/>
    <property type="match status" value="1"/>
</dbReference>
<keyword evidence="2" id="KW-0521">NADP</keyword>
<organism evidence="5">
    <name type="scientific">mine drainage metagenome</name>
    <dbReference type="NCBI Taxonomy" id="410659"/>
    <lineage>
        <taxon>unclassified sequences</taxon>
        <taxon>metagenomes</taxon>
        <taxon>ecological metagenomes</taxon>
    </lineage>
</organism>
<feature type="non-terminal residue" evidence="5">
    <location>
        <position position="1"/>
    </location>
</feature>
<evidence type="ECO:0000313" key="5">
    <source>
        <dbReference type="EMBL" id="EQD36923.1"/>
    </source>
</evidence>
<comment type="similarity">
    <text evidence="1">Belongs to the short-chain dehydrogenases/reductases (SDR) family.</text>
</comment>
<comment type="caution">
    <text evidence="5">The sequence shown here is derived from an EMBL/GenBank/DDBJ whole genome shotgun (WGS) entry which is preliminary data.</text>
</comment>
<dbReference type="AlphaFoldDB" id="T0YV67"/>
<evidence type="ECO:0000256" key="4">
    <source>
        <dbReference type="SAM" id="MobiDB-lite"/>
    </source>
</evidence>
<reference evidence="5" key="2">
    <citation type="journal article" date="2014" name="ISME J.">
        <title>Microbial stratification in low pH oxic and suboxic macroscopic growths along an acid mine drainage.</title>
        <authorList>
            <person name="Mendez-Garcia C."/>
            <person name="Mesa V."/>
            <person name="Sprenger R.R."/>
            <person name="Richter M."/>
            <person name="Diez M.S."/>
            <person name="Solano J."/>
            <person name="Bargiela R."/>
            <person name="Golyshina O.V."/>
            <person name="Manteca A."/>
            <person name="Ramos J.L."/>
            <person name="Gallego J.R."/>
            <person name="Llorente I."/>
            <person name="Martins Dos Santos V.A."/>
            <person name="Jensen O.N."/>
            <person name="Pelaez A.I."/>
            <person name="Sanchez J."/>
            <person name="Ferrer M."/>
        </authorList>
    </citation>
    <scope>NUCLEOTIDE SEQUENCE</scope>
</reference>
<reference evidence="5" key="1">
    <citation type="submission" date="2013-08" db="EMBL/GenBank/DDBJ databases">
        <authorList>
            <person name="Mendez C."/>
            <person name="Richter M."/>
            <person name="Ferrer M."/>
            <person name="Sanchez J."/>
        </authorList>
    </citation>
    <scope>NUCLEOTIDE SEQUENCE</scope>
</reference>
<evidence type="ECO:0000256" key="3">
    <source>
        <dbReference type="ARBA" id="ARBA00023002"/>
    </source>
</evidence>
<evidence type="ECO:0000256" key="2">
    <source>
        <dbReference type="ARBA" id="ARBA00022857"/>
    </source>
</evidence>